<keyword evidence="3" id="KW-0963">Cytoplasm</keyword>
<dbReference type="InterPro" id="IPR019376">
    <property type="entry name" value="Myeloid_leukemia_factor"/>
</dbReference>
<dbReference type="STRING" id="3476.A0A2P5BY92"/>
<keyword evidence="7" id="KW-1185">Reference proteome</keyword>
<feature type="compositionally biased region" description="Basic and acidic residues" evidence="5">
    <location>
        <begin position="144"/>
        <end position="154"/>
    </location>
</feature>
<evidence type="ECO:0000313" key="6">
    <source>
        <dbReference type="EMBL" id="PON53772.1"/>
    </source>
</evidence>
<comment type="similarity">
    <text evidence="2">Belongs to the MLF family.</text>
</comment>
<evidence type="ECO:0000256" key="2">
    <source>
        <dbReference type="ARBA" id="ARBA00008332"/>
    </source>
</evidence>
<feature type="compositionally biased region" description="Basic and acidic residues" evidence="5">
    <location>
        <begin position="311"/>
        <end position="336"/>
    </location>
</feature>
<comment type="caution">
    <text evidence="6">The sequence shown here is derived from an EMBL/GenBank/DDBJ whole genome shotgun (WGS) entry which is preliminary data.</text>
</comment>
<evidence type="ECO:0000256" key="1">
    <source>
        <dbReference type="ARBA" id="ARBA00004496"/>
    </source>
</evidence>
<protein>
    <submittedName>
        <fullName evidence="6">Myeloid leukemia factor</fullName>
    </submittedName>
</protein>
<sequence length="347" mass="37489">MQGGRGRGQGGRASLFDANGPFSDFGPFPGFGGLGGPGSLFSSVFGGRNPFDDPFFNRPFGGGMFDSSFFGPLGNPFPEMPPVGFIDQQAPEPRRSRGPIIEEINSNDEGDGAAGKERDENPRKHRRLGDGPYVQEPDDEAEDGESKHLQHRNDYNGFNRVQSQPQTRSFTFQSSSVTYGGANGAYYTSSQTRRTGSDGVTFEESKEADTASRQATHKISRGLHNKGHSLTRKLNSDGKVDTMQTLCNLDEDELSGFEEAWKGSAQKHLPGLTGNLSGYGDTGPSSSGLEGNGGWALPSSEPSQHSGRLMPDMRDRVGAARSQRPDRMKAAEDGKNRSSFPRGRARD</sequence>
<comment type="subcellular location">
    <subcellularLocation>
        <location evidence="1">Cytoplasm</location>
    </subcellularLocation>
</comment>
<dbReference type="GO" id="GO:0005737">
    <property type="term" value="C:cytoplasm"/>
    <property type="evidence" value="ECO:0007669"/>
    <property type="project" value="UniProtKB-SubCell"/>
</dbReference>
<feature type="compositionally biased region" description="Polar residues" evidence="5">
    <location>
        <begin position="159"/>
        <end position="178"/>
    </location>
</feature>
<dbReference type="Pfam" id="PF10248">
    <property type="entry name" value="Mlf1IP"/>
    <property type="match status" value="1"/>
</dbReference>
<dbReference type="Proteomes" id="UP000237105">
    <property type="component" value="Unassembled WGS sequence"/>
</dbReference>
<dbReference type="AlphaFoldDB" id="A0A2P5BY92"/>
<dbReference type="PANTHER" id="PTHR13105">
    <property type="entry name" value="MYELOID LEUKEMIA FACTOR"/>
    <property type="match status" value="1"/>
</dbReference>
<feature type="region of interest" description="Disordered" evidence="5">
    <location>
        <begin position="85"/>
        <end position="240"/>
    </location>
</feature>
<organism evidence="6 7">
    <name type="scientific">Parasponia andersonii</name>
    <name type="common">Sponia andersonii</name>
    <dbReference type="NCBI Taxonomy" id="3476"/>
    <lineage>
        <taxon>Eukaryota</taxon>
        <taxon>Viridiplantae</taxon>
        <taxon>Streptophyta</taxon>
        <taxon>Embryophyta</taxon>
        <taxon>Tracheophyta</taxon>
        <taxon>Spermatophyta</taxon>
        <taxon>Magnoliopsida</taxon>
        <taxon>eudicotyledons</taxon>
        <taxon>Gunneridae</taxon>
        <taxon>Pentapetalae</taxon>
        <taxon>rosids</taxon>
        <taxon>fabids</taxon>
        <taxon>Rosales</taxon>
        <taxon>Cannabaceae</taxon>
        <taxon>Parasponia</taxon>
    </lineage>
</organism>
<feature type="compositionally biased region" description="Basic residues" evidence="5">
    <location>
        <begin position="215"/>
        <end position="231"/>
    </location>
</feature>
<proteinExistence type="inferred from homology"/>
<feature type="region of interest" description="Disordered" evidence="5">
    <location>
        <begin position="267"/>
        <end position="347"/>
    </location>
</feature>
<evidence type="ECO:0000256" key="3">
    <source>
        <dbReference type="ARBA" id="ARBA00022490"/>
    </source>
</evidence>
<evidence type="ECO:0000313" key="7">
    <source>
        <dbReference type="Proteomes" id="UP000237105"/>
    </source>
</evidence>
<evidence type="ECO:0000256" key="5">
    <source>
        <dbReference type="SAM" id="MobiDB-lite"/>
    </source>
</evidence>
<keyword evidence="4" id="KW-0597">Phosphoprotein</keyword>
<dbReference type="EMBL" id="JXTB01000202">
    <property type="protein sequence ID" value="PON53772.1"/>
    <property type="molecule type" value="Genomic_DNA"/>
</dbReference>
<name>A0A2P5BY92_PARAD</name>
<reference evidence="7" key="1">
    <citation type="submission" date="2016-06" db="EMBL/GenBank/DDBJ databases">
        <title>Parallel loss of symbiosis genes in relatives of nitrogen-fixing non-legume Parasponia.</title>
        <authorList>
            <person name="Van Velzen R."/>
            <person name="Holmer R."/>
            <person name="Bu F."/>
            <person name="Rutten L."/>
            <person name="Van Zeijl A."/>
            <person name="Liu W."/>
            <person name="Santuari L."/>
            <person name="Cao Q."/>
            <person name="Sharma T."/>
            <person name="Shen D."/>
            <person name="Roswanjaya Y."/>
            <person name="Wardhani T."/>
            <person name="Kalhor M.S."/>
            <person name="Jansen J."/>
            <person name="Van den Hoogen J."/>
            <person name="Gungor B."/>
            <person name="Hartog M."/>
            <person name="Hontelez J."/>
            <person name="Verver J."/>
            <person name="Yang W.-C."/>
            <person name="Schijlen E."/>
            <person name="Repin R."/>
            <person name="Schilthuizen M."/>
            <person name="Schranz E."/>
            <person name="Heidstra R."/>
            <person name="Miyata K."/>
            <person name="Fedorova E."/>
            <person name="Kohlen W."/>
            <person name="Bisseling T."/>
            <person name="Smit S."/>
            <person name="Geurts R."/>
        </authorList>
    </citation>
    <scope>NUCLEOTIDE SEQUENCE [LARGE SCALE GENOMIC DNA]</scope>
    <source>
        <strain evidence="7">cv. WU1-14</strain>
    </source>
</reference>
<evidence type="ECO:0000256" key="4">
    <source>
        <dbReference type="ARBA" id="ARBA00022553"/>
    </source>
</evidence>
<accession>A0A2P5BY92</accession>
<dbReference type="OrthoDB" id="8707547at2759"/>
<gene>
    <name evidence="6" type="ORF">PanWU01x14_199340</name>
</gene>